<dbReference type="AlphaFoldDB" id="A0A7I8KJJ3"/>
<evidence type="ECO:0000256" key="1">
    <source>
        <dbReference type="SAM" id="Phobius"/>
    </source>
</evidence>
<dbReference type="InterPro" id="IPR036249">
    <property type="entry name" value="Thioredoxin-like_sf"/>
</dbReference>
<name>A0A7I8KJJ3_SPIIN</name>
<keyword evidence="3" id="KW-1185">Reference proteome</keyword>
<keyword evidence="1" id="KW-0472">Membrane</keyword>
<gene>
    <name evidence="2" type="ORF">SI8410_06008009</name>
</gene>
<keyword evidence="1" id="KW-1133">Transmembrane helix</keyword>
<keyword evidence="1" id="KW-0812">Transmembrane</keyword>
<feature type="transmembrane region" description="Helical" evidence="1">
    <location>
        <begin position="98"/>
        <end position="124"/>
    </location>
</feature>
<dbReference type="Proteomes" id="UP000663760">
    <property type="component" value="Chromosome 6"/>
</dbReference>
<dbReference type="Gene3D" id="3.40.30.10">
    <property type="entry name" value="Glutaredoxin"/>
    <property type="match status" value="1"/>
</dbReference>
<protein>
    <submittedName>
        <fullName evidence="2">Uncharacterized protein</fullName>
    </submittedName>
</protein>
<sequence length="264" mass="29987">MEASTATAGAKKPHPLPWLDLLVREPFYLLHFLAFFSYFVARSSATEIFSSRENYVRLLRREIQAILAFLVLAVVKAVNQESQEAYIADVVFYAKAFLFVLALLIDYHLAICYLIGFLVIFVLAQQPSCDNLGDSCKLTPLQLETLLTEGGTSRYWLVEFRNQFSSRCIRTSRLLPELSVIYSNKNISFGIIDLGHFPNCADKYGISVEGALGQLPTYVLFDHSTEVARFPRLADDSNSPAITRRILCRHFDLDRRLIEYIAGR</sequence>
<evidence type="ECO:0000313" key="3">
    <source>
        <dbReference type="Proteomes" id="UP000663760"/>
    </source>
</evidence>
<dbReference type="EMBL" id="LR746269">
    <property type="protein sequence ID" value="CAA7397344.1"/>
    <property type="molecule type" value="Genomic_DNA"/>
</dbReference>
<dbReference type="SUPFAM" id="SSF52833">
    <property type="entry name" value="Thioredoxin-like"/>
    <property type="match status" value="1"/>
</dbReference>
<proteinExistence type="predicted"/>
<organism evidence="2 3">
    <name type="scientific">Spirodela intermedia</name>
    <name type="common">Intermediate duckweed</name>
    <dbReference type="NCBI Taxonomy" id="51605"/>
    <lineage>
        <taxon>Eukaryota</taxon>
        <taxon>Viridiplantae</taxon>
        <taxon>Streptophyta</taxon>
        <taxon>Embryophyta</taxon>
        <taxon>Tracheophyta</taxon>
        <taxon>Spermatophyta</taxon>
        <taxon>Magnoliopsida</taxon>
        <taxon>Liliopsida</taxon>
        <taxon>Araceae</taxon>
        <taxon>Lemnoideae</taxon>
        <taxon>Spirodela</taxon>
    </lineage>
</organism>
<accession>A0A7I8KJJ3</accession>
<evidence type="ECO:0000313" key="2">
    <source>
        <dbReference type="EMBL" id="CAA7397344.1"/>
    </source>
</evidence>
<reference evidence="2" key="1">
    <citation type="submission" date="2020-02" db="EMBL/GenBank/DDBJ databases">
        <authorList>
            <person name="Scholz U."/>
            <person name="Mascher M."/>
            <person name="Fiebig A."/>
        </authorList>
    </citation>
    <scope>NUCLEOTIDE SEQUENCE</scope>
</reference>
<dbReference type="OrthoDB" id="20229at2759"/>